<dbReference type="SUPFAM" id="SSF51338">
    <property type="entry name" value="Composite domain of metallo-dependent hydrolases"/>
    <property type="match status" value="1"/>
</dbReference>
<dbReference type="GO" id="GO:0016810">
    <property type="term" value="F:hydrolase activity, acting on carbon-nitrogen (but not peptide) bonds"/>
    <property type="evidence" value="ECO:0007669"/>
    <property type="project" value="InterPro"/>
</dbReference>
<dbReference type="InterPro" id="IPR050287">
    <property type="entry name" value="MTA/SAH_deaminase"/>
</dbReference>
<protein>
    <submittedName>
        <fullName evidence="6">Amidohydrolase family protein</fullName>
    </submittedName>
</protein>
<evidence type="ECO:0000313" key="7">
    <source>
        <dbReference type="Proteomes" id="UP000649604"/>
    </source>
</evidence>
<dbReference type="EMBL" id="WJJP01000198">
    <property type="protein sequence ID" value="MBD3324201.1"/>
    <property type="molecule type" value="Genomic_DNA"/>
</dbReference>
<evidence type="ECO:0000259" key="4">
    <source>
        <dbReference type="Pfam" id="PF01979"/>
    </source>
</evidence>
<dbReference type="SUPFAM" id="SSF51556">
    <property type="entry name" value="Metallo-dependent hydrolases"/>
    <property type="match status" value="1"/>
</dbReference>
<dbReference type="PANTHER" id="PTHR43794">
    <property type="entry name" value="AMINOHYDROLASE SSNA-RELATED"/>
    <property type="match status" value="1"/>
</dbReference>
<keyword evidence="2" id="KW-0378">Hydrolase</keyword>
<dbReference type="InterPro" id="IPR032466">
    <property type="entry name" value="Metal_Hydrolase"/>
</dbReference>
<gene>
    <name evidence="6" type="ORF">GF339_06425</name>
</gene>
<dbReference type="InterPro" id="IPR011059">
    <property type="entry name" value="Metal-dep_hydrolase_composite"/>
</dbReference>
<reference evidence="6" key="1">
    <citation type="submission" date="2019-11" db="EMBL/GenBank/DDBJ databases">
        <title>Microbial mats filling the niche in hypersaline microbial mats.</title>
        <authorList>
            <person name="Wong H.L."/>
            <person name="Macleod F.I."/>
            <person name="White R.A. III"/>
            <person name="Burns B.P."/>
        </authorList>
    </citation>
    <scope>NUCLEOTIDE SEQUENCE</scope>
    <source>
        <strain evidence="6">Rbin_158</strain>
    </source>
</reference>
<comment type="caution">
    <text evidence="6">The sequence shown here is derived from an EMBL/GenBank/DDBJ whole genome shotgun (WGS) entry which is preliminary data.</text>
</comment>
<evidence type="ECO:0000259" key="5">
    <source>
        <dbReference type="Pfam" id="PF22039"/>
    </source>
</evidence>
<feature type="domain" description="Amidohydrolase-related" evidence="4">
    <location>
        <begin position="58"/>
        <end position="429"/>
    </location>
</feature>
<proteinExistence type="predicted"/>
<dbReference type="AlphaFoldDB" id="A0A9D5JUF3"/>
<evidence type="ECO:0000256" key="3">
    <source>
        <dbReference type="ARBA" id="ARBA00022833"/>
    </source>
</evidence>
<accession>A0A9D5JUF3</accession>
<name>A0A9D5JUF3_9BACT</name>
<dbReference type="Pfam" id="PF22039">
    <property type="entry name" value="HUTI_composite_bact"/>
    <property type="match status" value="1"/>
</dbReference>
<dbReference type="PANTHER" id="PTHR43794:SF11">
    <property type="entry name" value="AMIDOHYDROLASE-RELATED DOMAIN-CONTAINING PROTEIN"/>
    <property type="match status" value="1"/>
</dbReference>
<keyword evidence="1" id="KW-0479">Metal-binding</keyword>
<dbReference type="Pfam" id="PF01979">
    <property type="entry name" value="Amidohydro_1"/>
    <property type="match status" value="1"/>
</dbReference>
<dbReference type="Gene3D" id="3.20.20.140">
    <property type="entry name" value="Metal-dependent hydrolases"/>
    <property type="match status" value="1"/>
</dbReference>
<sequence>MIDMLITNGIVITMDPERRVIEDGAVAIQGDRIAAVGTTNELTAQYHAENVIDASRMVVMPGLIDGHAHAGHGLVKTMGGPRGDLWFQACDNIYAEGSTEEFWYAEALLSALERVKCGTTCGVSLLGGGPDLMRVDEPAYGDRHCEAIQEVGIRSFLAVGPCRPPFPHKYTRWHGQSRRDLMVSFEDLLATSETLIQRWHRKHHRQINLCAYFPVYHPDRVGSELRVEDLQAQARAIRELSHQYGVLLTQDGHTRGTITFTHDVLNLLELEAFMSHSIDLTAEEIEICRETDTRIVHNPSAIMSIKGRCPVPELLDAGVTVMLGSDGTAPDRSYDMFRHMFQCMHYHRTYYHDPSYLPPGKVLEMVTIDAARALGLEQEIGSLEPGKQADMILVDMFKPHLYPLNMPVFRIAHFANGSDVDTVIVAGKVLMEHREVKTVNEAEILNMAQRETEAMLERTDLRGLLQTPDRFWGYSRY</sequence>
<dbReference type="GO" id="GO:0046872">
    <property type="term" value="F:metal ion binding"/>
    <property type="evidence" value="ECO:0007669"/>
    <property type="project" value="UniProtKB-KW"/>
</dbReference>
<evidence type="ECO:0000256" key="1">
    <source>
        <dbReference type="ARBA" id="ARBA00022723"/>
    </source>
</evidence>
<feature type="domain" description="Aminodeoxyfutalosine deaminase/Imidazolonepropionase-like composite" evidence="5">
    <location>
        <begin position="24"/>
        <end position="46"/>
    </location>
</feature>
<dbReference type="Proteomes" id="UP000649604">
    <property type="component" value="Unassembled WGS sequence"/>
</dbReference>
<organism evidence="6 7">
    <name type="scientific">candidate division KSB3 bacterium</name>
    <dbReference type="NCBI Taxonomy" id="2044937"/>
    <lineage>
        <taxon>Bacteria</taxon>
        <taxon>candidate division KSB3</taxon>
    </lineage>
</organism>
<dbReference type="InterPro" id="IPR006680">
    <property type="entry name" value="Amidohydro-rel"/>
</dbReference>
<keyword evidence="3" id="KW-0862">Zinc</keyword>
<evidence type="ECO:0000256" key="2">
    <source>
        <dbReference type="ARBA" id="ARBA00022801"/>
    </source>
</evidence>
<evidence type="ECO:0000313" key="6">
    <source>
        <dbReference type="EMBL" id="MBD3324201.1"/>
    </source>
</evidence>
<dbReference type="InterPro" id="IPR054418">
    <property type="entry name" value="MQNX/HUTI_composite_N"/>
</dbReference>
<dbReference type="Gene3D" id="2.30.40.10">
    <property type="entry name" value="Urease, subunit C, domain 1"/>
    <property type="match status" value="1"/>
</dbReference>